<evidence type="ECO:0000256" key="3">
    <source>
        <dbReference type="ARBA" id="ARBA00006372"/>
    </source>
</evidence>
<dbReference type="Pfam" id="PF00559">
    <property type="entry name" value="Vif"/>
    <property type="match status" value="1"/>
</dbReference>
<keyword evidence="6" id="KW-0945">Host-virus interaction</keyword>
<dbReference type="InterPro" id="IPR000475">
    <property type="entry name" value="Vif"/>
</dbReference>
<comment type="similarity">
    <text evidence="3 13">Belongs to the primate lentivirus group Vif protein family.</text>
</comment>
<sequence length="241" mass="28597">MEENPPQWRWWDEREWEDRRQYKIVRIVWLIDRIAVEKFLDLRRMHRETKDDWVSMYGTGTGWEWYTYNKIIIPVTYGTVVVRIYGHLTPAKGLINQWGCSMEWIYNSYQTEIDPLVADQMIHFKYFDCWTSRCIRRAMLGEKILHECRNQVAHKGLVLSLQFLCLRVLHGQQERASRTATRRRGATERAICTMAGRYHGRNQGRSGKAFPSSNSCPSLAILCGLYRVRKGRVYESNHFAQ</sequence>
<keyword evidence="9" id="KW-0946">Virion</keyword>
<organism evidence="14 15">
    <name type="scientific">Simian immunodeficiency virus</name>
    <name type="common">SIV</name>
    <dbReference type="NCBI Taxonomy" id="11723"/>
    <lineage>
        <taxon>Viruses</taxon>
        <taxon>Riboviria</taxon>
        <taxon>Pararnavirae</taxon>
        <taxon>Artverviricota</taxon>
        <taxon>Revtraviricetes</taxon>
        <taxon>Ortervirales</taxon>
        <taxon>Retroviridae</taxon>
        <taxon>Orthoretrovirinae</taxon>
        <taxon>Lentivirus</taxon>
        <taxon>Lentivirus simimdef</taxon>
    </lineage>
</organism>
<dbReference type="EMBL" id="AF131870">
    <property type="protein sequence ID" value="AAD39754.1"/>
    <property type="molecule type" value="Genomic_DNA"/>
</dbReference>
<evidence type="ECO:0000256" key="10">
    <source>
        <dbReference type="ARBA" id="ARBA00022870"/>
    </source>
</evidence>
<evidence type="ECO:0000256" key="12">
    <source>
        <dbReference type="ARBA" id="ARBA00023200"/>
    </source>
</evidence>
<keyword evidence="8" id="KW-0832">Ubl conjugation</keyword>
<dbReference type="GO" id="GO:0044423">
    <property type="term" value="C:virion component"/>
    <property type="evidence" value="ECO:0007669"/>
    <property type="project" value="UniProtKB-KW"/>
</dbReference>
<evidence type="ECO:0000256" key="4">
    <source>
        <dbReference type="ARBA" id="ARBA00022511"/>
    </source>
</evidence>
<keyword evidence="12" id="KW-1035">Host cytoplasm</keyword>
<keyword evidence="11" id="KW-0472">Membrane</keyword>
<dbReference type="GO" id="GO:0020002">
    <property type="term" value="C:host cell plasma membrane"/>
    <property type="evidence" value="ECO:0007669"/>
    <property type="project" value="UniProtKB-SubCell"/>
</dbReference>
<accession>Q9WPP4</accession>
<protein>
    <recommendedName>
        <fullName evidence="13">Virion infectivity factor</fullName>
    </recommendedName>
</protein>
<evidence type="ECO:0000256" key="7">
    <source>
        <dbReference type="ARBA" id="ARBA00022786"/>
    </source>
</evidence>
<organismHost>
    <name type="scientific">Pan troglodytes</name>
    <name type="common">Chimpanzee</name>
    <dbReference type="NCBI Taxonomy" id="9598"/>
</organismHost>
<evidence type="ECO:0000256" key="8">
    <source>
        <dbReference type="ARBA" id="ARBA00022843"/>
    </source>
</evidence>
<evidence type="ECO:0000256" key="9">
    <source>
        <dbReference type="ARBA" id="ARBA00022844"/>
    </source>
</evidence>
<keyword evidence="10" id="KW-1043">Host membrane</keyword>
<dbReference type="Proteomes" id="UP000257492">
    <property type="component" value="Segment"/>
</dbReference>
<dbReference type="GO" id="GO:0019058">
    <property type="term" value="P:viral life cycle"/>
    <property type="evidence" value="ECO:0007669"/>
    <property type="project" value="InterPro"/>
</dbReference>
<evidence type="ECO:0000313" key="14">
    <source>
        <dbReference type="EMBL" id="AAD39754.1"/>
    </source>
</evidence>
<organismHost>
    <name type="scientific">Cercopithecidae</name>
    <name type="common">Old World monkeys</name>
    <dbReference type="NCBI Taxonomy" id="9527"/>
</organismHost>
<evidence type="ECO:0000256" key="5">
    <source>
        <dbReference type="ARBA" id="ARBA00022553"/>
    </source>
</evidence>
<keyword evidence="4" id="KW-1032">Host cell membrane</keyword>
<evidence type="ECO:0000313" key="15">
    <source>
        <dbReference type="Proteomes" id="UP000257492"/>
    </source>
</evidence>
<dbReference type="PRINTS" id="PR00349">
    <property type="entry name" value="VIRIONINFFCT"/>
</dbReference>
<keyword evidence="5" id="KW-0597">Phosphoprotein</keyword>
<proteinExistence type="inferred from homology"/>
<gene>
    <name evidence="14" type="primary">vif</name>
</gene>
<evidence type="ECO:0000256" key="13">
    <source>
        <dbReference type="RuleBase" id="RU003341"/>
    </source>
</evidence>
<evidence type="ECO:0000256" key="6">
    <source>
        <dbReference type="ARBA" id="ARBA00022581"/>
    </source>
</evidence>
<name>Q9WPP4_SIV</name>
<evidence type="ECO:0000256" key="2">
    <source>
        <dbReference type="ARBA" id="ARBA00004501"/>
    </source>
</evidence>
<comment type="subcellular location">
    <subcellularLocation>
        <location evidence="2 13">Host cell membrane</location>
        <topology evidence="2 13">Peripheral membrane protein</topology>
        <orientation evidence="2 13">Cytoplasmic side</orientation>
    </subcellularLocation>
    <subcellularLocation>
        <location evidence="13">Host cytoplasm</location>
    </subcellularLocation>
    <subcellularLocation>
        <location evidence="1 13">Virion</location>
    </subcellularLocation>
    <text evidence="13">In the cytoplasm, seems to colocalize with intermediate filament vimentin. A fraction is associated with the cytoplasmic side of cellular membranes, presumably via the interaction with Pr55Gag precursor.</text>
</comment>
<evidence type="ECO:0000256" key="1">
    <source>
        <dbReference type="ARBA" id="ARBA00004328"/>
    </source>
</evidence>
<reference evidence="14 15" key="1">
    <citation type="journal article" date="1999" name="J. Virol.">
        <title>Simian immunodeficiency virus (SIV) from sun-tailed monkeys (Cercopithecus solatus): evidence for host-dependent evolution of SIV within the C. lhoesti superspecies.</title>
        <authorList>
            <person name="Beer B.E."/>
            <person name="Bailes E."/>
            <person name="Goeken R."/>
            <person name="Dapolito G."/>
            <person name="Coulibaly C."/>
            <person name="Norley S.G."/>
            <person name="Kurth R."/>
            <person name="Gautier J.P."/>
            <person name="Gautier-Hion A."/>
            <person name="Vallet D."/>
            <person name="Sharp P.M."/>
            <person name="Hirsch V.M."/>
        </authorList>
    </citation>
    <scope>NUCLEOTIDE SEQUENCE [LARGE SCALE GENOMIC DNA]</scope>
    <source>
        <strain evidence="14 15">SIVsun</strain>
    </source>
</reference>
<dbReference type="GO" id="GO:0030430">
    <property type="term" value="C:host cell cytoplasm"/>
    <property type="evidence" value="ECO:0007669"/>
    <property type="project" value="UniProtKB-SubCell"/>
</dbReference>
<keyword evidence="7" id="KW-0833">Ubl conjugation pathway</keyword>
<evidence type="ECO:0000256" key="11">
    <source>
        <dbReference type="ARBA" id="ARBA00023136"/>
    </source>
</evidence>